<dbReference type="AlphaFoldDB" id="A0A1I2RLX5"/>
<dbReference type="PROSITE" id="PS51257">
    <property type="entry name" value="PROKAR_LIPOPROTEIN"/>
    <property type="match status" value="1"/>
</dbReference>
<keyword evidence="2" id="KW-1185">Reference proteome</keyword>
<sequence>MKVAKPNSIAMKKTTINIFGILLIFSLVGCLREEFEDLPRARFSTAADIFTDDFVGMGSDFYFPYQTAKPDVFSVDDNESYRGNASIRIDVPDANDPAGNFAGAIFRIDGAGRDLQDFNVLSFYAKASQAATISEIGFGQDFLGDTYRAFRTNVNFTTNWQKYVIPIPDPSKLLEVRGVFQFAAGGIGPEGEEVGFSFWIDELKFENLSSVAQPQPLVNNGEDQSINSFNGVTLPVTGTGVLLNVDGFDVRVQASPSFFNFNSSDPSVATVNELGEVSVLSSGNSRISASIGSGENEIDAVGSLNIVSEGPFLSAPTPPDLAPEDVVSIFSDAYQNVQVDDYNGFFQFATTQGGAIDIAGENIISYTDLNFVSVNMFNSPDVDASEMTHIHVDINVRENIDPGDFLRLQIINNNGPGETSGTVDLTTYQPLVTEEWVSYDIPLSDFAGLGATNDVDLIFFISDGTISDIFVDNIYFYR</sequence>
<evidence type="ECO:0000313" key="2">
    <source>
        <dbReference type="Proteomes" id="UP000199642"/>
    </source>
</evidence>
<dbReference type="STRING" id="435880.SAMN04487988_103207"/>
<name>A0A1I2RLX5_9BACT</name>
<evidence type="ECO:0000313" key="1">
    <source>
        <dbReference type="EMBL" id="SFG38831.1"/>
    </source>
</evidence>
<dbReference type="SUPFAM" id="SSF49373">
    <property type="entry name" value="Invasin/intimin cell-adhesion fragments"/>
    <property type="match status" value="1"/>
</dbReference>
<proteinExistence type="predicted"/>
<dbReference type="InterPro" id="IPR008964">
    <property type="entry name" value="Invasin/intimin_cell_adhesion"/>
</dbReference>
<organism evidence="1 2">
    <name type="scientific">Algoriphagus hitonicola</name>
    <dbReference type="NCBI Taxonomy" id="435880"/>
    <lineage>
        <taxon>Bacteria</taxon>
        <taxon>Pseudomonadati</taxon>
        <taxon>Bacteroidota</taxon>
        <taxon>Cytophagia</taxon>
        <taxon>Cytophagales</taxon>
        <taxon>Cyclobacteriaceae</taxon>
        <taxon>Algoriphagus</taxon>
    </lineage>
</organism>
<gene>
    <name evidence="1" type="ORF">SAMN04487988_103207</name>
</gene>
<accession>A0A1I2RLX5</accession>
<dbReference type="Gene3D" id="2.60.40.1080">
    <property type="match status" value="1"/>
</dbReference>
<dbReference type="InterPro" id="IPR008979">
    <property type="entry name" value="Galactose-bd-like_sf"/>
</dbReference>
<evidence type="ECO:0008006" key="3">
    <source>
        <dbReference type="Google" id="ProtNLM"/>
    </source>
</evidence>
<dbReference type="SUPFAM" id="SSF49785">
    <property type="entry name" value="Galactose-binding domain-like"/>
    <property type="match status" value="2"/>
</dbReference>
<dbReference type="EMBL" id="FOPC01000003">
    <property type="protein sequence ID" value="SFG38831.1"/>
    <property type="molecule type" value="Genomic_DNA"/>
</dbReference>
<reference evidence="2" key="1">
    <citation type="submission" date="2016-10" db="EMBL/GenBank/DDBJ databases">
        <authorList>
            <person name="Varghese N."/>
            <person name="Submissions S."/>
        </authorList>
    </citation>
    <scope>NUCLEOTIDE SEQUENCE [LARGE SCALE GENOMIC DNA]</scope>
    <source>
        <strain evidence="2">DSM 19315</strain>
    </source>
</reference>
<protein>
    <recommendedName>
        <fullName evidence="3">Carbohydrate binding domain (Family 11)</fullName>
    </recommendedName>
</protein>
<dbReference type="Gene3D" id="2.60.120.430">
    <property type="entry name" value="Galactose-binding lectin"/>
    <property type="match status" value="2"/>
</dbReference>
<dbReference type="Proteomes" id="UP000199642">
    <property type="component" value="Unassembled WGS sequence"/>
</dbReference>